<sequence>MAILSPEEIRKFDVDATAIRVFLKALEIIGGPRKLIELRNLTWITSLMEASYAIVLADMEHKTEDEIAEFLGLTRQTVRNILRAEPELVLKKLEGELREKTTKAHTAGGLAKLAYKEIKEGRDNLEIFIHALESASQALGIVWPVEVLRRIKGLNFPASIENLRERLAGLVIEGKEAEEILVELSNPVNSPSELLKEMRKAIKGE</sequence>
<protein>
    <submittedName>
        <fullName evidence="1">Bacterio-opsin activator</fullName>
    </submittedName>
</protein>
<organism evidence="1">
    <name type="scientific">candidate division WOR-3 bacterium</name>
    <dbReference type="NCBI Taxonomy" id="2052148"/>
    <lineage>
        <taxon>Bacteria</taxon>
        <taxon>Bacteria division WOR-3</taxon>
    </lineage>
</organism>
<evidence type="ECO:0000313" key="1">
    <source>
        <dbReference type="EMBL" id="HDL60052.1"/>
    </source>
</evidence>
<dbReference type="PANTHER" id="PTHR40727">
    <property type="entry name" value="TRANSCRIPTION REGULATOR, ENCODED NEXT TO RECA SUPERFAMILY ATPASE-RELATED"/>
    <property type="match status" value="1"/>
</dbReference>
<reference evidence="1" key="1">
    <citation type="journal article" date="2020" name="mSystems">
        <title>Genome- and Community-Level Interaction Insights into Carbon Utilization and Element Cycling Functions of Hydrothermarchaeota in Hydrothermal Sediment.</title>
        <authorList>
            <person name="Zhou Z."/>
            <person name="Liu Y."/>
            <person name="Xu W."/>
            <person name="Pan J."/>
            <person name="Luo Z.H."/>
            <person name="Li M."/>
        </authorList>
    </citation>
    <scope>NUCLEOTIDE SEQUENCE [LARGE SCALE GENOMIC DNA]</scope>
    <source>
        <strain evidence="1">HyVt-28</strain>
    </source>
</reference>
<comment type="caution">
    <text evidence="1">The sequence shown here is derived from an EMBL/GenBank/DDBJ whole genome shotgun (WGS) entry which is preliminary data.</text>
</comment>
<gene>
    <name evidence="1" type="ORF">ENH14_01205</name>
</gene>
<dbReference type="Proteomes" id="UP000886381">
    <property type="component" value="Unassembled WGS sequence"/>
</dbReference>
<dbReference type="InterPro" id="IPR022285">
    <property type="entry name" value="CHP03879_regulat_dom_put"/>
</dbReference>
<dbReference type="InterPro" id="IPR013324">
    <property type="entry name" value="RNA_pol_sigma_r3/r4-like"/>
</dbReference>
<dbReference type="SUPFAM" id="SSF88659">
    <property type="entry name" value="Sigma3 and sigma4 domains of RNA polymerase sigma factors"/>
    <property type="match status" value="1"/>
</dbReference>
<dbReference type="EMBL" id="DRDR01000053">
    <property type="protein sequence ID" value="HDL60052.1"/>
    <property type="molecule type" value="Genomic_DNA"/>
</dbReference>
<name>A0A7V0LTM8_UNCW3</name>
<dbReference type="AlphaFoldDB" id="A0A7V0LTM8"/>
<dbReference type="NCBIfam" id="TIGR03879">
    <property type="entry name" value="near_KaiC_dom"/>
    <property type="match status" value="1"/>
</dbReference>
<accession>A0A7V0LTM8</accession>
<proteinExistence type="predicted"/>
<dbReference type="PANTHER" id="PTHR40727:SF1">
    <property type="entry name" value="BACTERIO-OPSIN ACTIVATOR"/>
    <property type="match status" value="1"/>
</dbReference>